<dbReference type="InterPro" id="IPR026341">
    <property type="entry name" value="T9SS_type_B"/>
</dbReference>
<dbReference type="KEGG" id="fax:FUAX_44520"/>
<dbReference type="RefSeq" id="WP_338395169.1">
    <property type="nucleotide sequence ID" value="NZ_AP025316.1"/>
</dbReference>
<dbReference type="NCBIfam" id="TIGR04131">
    <property type="entry name" value="Bac_Flav_CTERM"/>
    <property type="match status" value="1"/>
</dbReference>
<dbReference type="EMBL" id="AP025316">
    <property type="protein sequence ID" value="BDD12020.1"/>
    <property type="molecule type" value="Genomic_DNA"/>
</dbReference>
<reference evidence="2 3" key="1">
    <citation type="submission" date="2021-12" db="EMBL/GenBank/DDBJ databases">
        <title>Genome sequencing of bacteria with rrn-lacking chromosome and rrn-plasmid.</title>
        <authorList>
            <person name="Anda M."/>
            <person name="Iwasaki W."/>
        </authorList>
    </citation>
    <scope>NUCLEOTIDE SEQUENCE [LARGE SCALE GENOMIC DNA]</scope>
    <source>
        <strain evidence="2 3">DSM 100852</strain>
        <plasmid evidence="2 3">pFA2</plasmid>
    </source>
</reference>
<dbReference type="Gene3D" id="2.60.40.2340">
    <property type="match status" value="22"/>
</dbReference>
<sequence>MKKIISTIWLSVLALILSFQAGYSTVTPPDWSVRANDFQYNMTVIVFSNIGGTVIQDADSEVAAFVGGQCRGVTNFVYDPKTKRYLAFLTVYSDSPGESVTFKVYDKASSSVHDIGRGAVFADGGVIGSPDRPYSLSDPALETGATLQNFDFATVRTWVTRESDDTFRILVDKGYGVDALVPVFQASPEARVTIDEVPLVSNTDPLDFSQSVTVTVQSEDEWTTNTYTIHAAERPYYLGSTLESWSIGGHEGIIDENNLVTVHVPPGFNVAEAQPEFVLSIGARAKINSEVLTSGQTVVDLRKDKTLVVESEGVENFTAYTLRVIVDYFEGSDLTAWSVPLQNGQTIFHEDGVVEFHVPPGYDLSSVEPTFSLSEGAVAKLGEEVVESGQTNFDLTKDKSLAVISQSGENVKVYTLRAVVDYYQGDELTAWVVPNQSGTTIFHEDGLVEFHVLPGYDITAVRPNFSLSPGATARVGSEQVFSGQTSLDLSRDRSFAVTSQSGESVRVYTLRIVVDYNQRSELLSWSVSGQNGQTEIHEDGVVEFHVPPGYDVASVRPNFILSSEAVAKIGEQVLVSGQTTVDLRQDKSMTVTSQSGENVSVYTLRLVVDYFQGSELTAWSVPFQNGLTSFREDGVVEFHVPPGYDVSEVLPTFSLSEGAVARIGEDVLVSGQSALDLGRDKSLTVTSQSGENVSVYTLRLVVDYFQGSELTAWSVSSQNGQTSFREDGVVEFHVPPGYDVSEVRPTFSLSEGATARVGEELLVSGQTAIDLSRDKSLTVTSQSGENVSVYTLRLVVDYFQGSELLTWSVPQQVGETIFHEDGVVEFHVPPGYDTEAVIPQFTLSDGAGAKVGEETLASGQTGLDLSRDKSLAVTSQSGENVKVYTLRLVVDHLQGSELIYWGVPDQNGASIFHEDGVVEFHVPSGYTLGSVKPSFTISSGASAKIGEEPLVIGQNIDLSQDRSLVVTSQSGENVTVYTLRAVVDHLQGSELLTWSVPDQAGETLFQQDGLIEFHVAPGYDVANVIPNFTISDGATAKIGGETVVSGQTGIDLSRDKSMAVISQSGTSVTVYTLRLVVDYLQGAELLEWNIPDQNGETVFREDGVVEFHVPPGYDLSSVTPSFTISAEAVARIGEEVLTSGQSSLDLSRDKSLAVTSQSGKNVSVYTLRPVVDYYEGAELTAWSVPNQNGTTVFQQDGVVEFHVPPGYDISAVTPDFSLSAGAEARIGDEVLVSGQTALDLNKDKSMTVISQSGEAVRVYTLRLVVDFETGSELLSWSVPDQNGETVFREDGVVEFHVPPGYATEAVVPAFTLSAGAEAKVGGDALVSGQTVLDLGRDKSLAVTSQDGKSVKVYTLRLVVDYLQGSELTAWSVPNQNEPTVFREDGLVEFHVPPGYDLSAVRPSFSLSDGAEAKVGGQVLASGQSVLDLSSDKSLAVTSQDGKSVNVYTLRSVIDYRTEANLYAWDVTGQVGRTVFREGGVVEFHVKPDFDLANTVPTVAVSDGAKVEIDGRPYRAGDAVDMNEDRVVLVRSEDGKTAKVYKIKAFVDYYSGAELTAWKIGGQNGETIFHEDGTVEFHVPPGYDLTSVIPDFEISEGAVAKIGSEKIESGVTSVDLSRDQSLVVTSQSGENFKVYTLRVVIDFKQDASLLTAKAKGQKGETVFRENGVVEFHFFNGKDLSAVELEFSVSPGASVRIDGKVYDGGAIDLRQDKSAVVIAENGENFNVYTLRGIIDYRTGAELLSWTVDGQIGQTEFKDGNVVEIRVPSDFDITKVKARFTLSPGAMAKVGGQEIVSNQTSLDLSRDKSLVVVAESGELFRVYTLRVVVEFEEGAKLLSWNAPGQTGETLFRENGLVEFHVPSGYDISAVKGTFTLSDGAVARVGNREVKSGESALDFTTDISLVVVSESGAVFNSYTLRVVVDFSHSAELKTWEVQGQKGETLFRENGLVEFHVPSGYDLSAVNAEFTLSEGASATLDGEPFVSGQNLIDLRETRTVVVRSESGTEQSVYTLKAIEDFGADARLLAWHVPGQVGGTVFTEHHEVIFHLPYNFDVTESVGVFSLSPGAEAYVGDELVTSGLTALDLSKDQSLRVLAEDGISSNVYTIRAIVDKNDEARIKVFDVEGQIGESVILDQEITVNVPADFDLGQALVTFEVSERASLVYKGSQAVSGITTIDLTKDQSLLVISESGKKQNVYTVRAVKSLSDESAFISFNIAGQREVPVISKNTVTVEVDEGTDLTKTKVNFTVSEGASVYHNDREIVSGKTVIDLSEGGEFLVVSESGAEFTQYNVVVLWIDTVMERFEAANMVTPNGDGFNETWMIKNVEKYRDCKLSIFDLGGRLLYETIGYQNDWGATEDGKRLPVGTYYFKLEHDTEDFDKTGYIQVLY</sequence>
<accession>A0AAU9CRL4</accession>
<proteinExistence type="predicted"/>
<dbReference type="Pfam" id="PF13585">
    <property type="entry name" value="CHU_C"/>
    <property type="match status" value="1"/>
</dbReference>
<name>A0AAU9CRL4_9BACT</name>
<organism evidence="2 3">
    <name type="scientific">Fulvitalea axinellae</name>
    <dbReference type="NCBI Taxonomy" id="1182444"/>
    <lineage>
        <taxon>Bacteria</taxon>
        <taxon>Pseudomonadati</taxon>
        <taxon>Bacteroidota</taxon>
        <taxon>Cytophagia</taxon>
        <taxon>Cytophagales</taxon>
        <taxon>Persicobacteraceae</taxon>
        <taxon>Fulvitalea</taxon>
    </lineage>
</organism>
<feature type="signal peptide" evidence="1">
    <location>
        <begin position="1"/>
        <end position="21"/>
    </location>
</feature>
<geneLocation type="plasmid" evidence="2 3">
    <name>pFA2</name>
</geneLocation>
<keyword evidence="3" id="KW-1185">Reference proteome</keyword>
<protein>
    <submittedName>
        <fullName evidence="2">Uncharacterized protein</fullName>
    </submittedName>
</protein>
<keyword evidence="2" id="KW-0614">Plasmid</keyword>
<dbReference type="Proteomes" id="UP001348817">
    <property type="component" value="Plasmid pFA2"/>
</dbReference>
<keyword evidence="1" id="KW-0732">Signal</keyword>
<evidence type="ECO:0000313" key="2">
    <source>
        <dbReference type="EMBL" id="BDD12020.1"/>
    </source>
</evidence>
<evidence type="ECO:0000313" key="3">
    <source>
        <dbReference type="Proteomes" id="UP001348817"/>
    </source>
</evidence>
<feature type="chain" id="PRO_5043616895" evidence="1">
    <location>
        <begin position="22"/>
        <end position="2387"/>
    </location>
</feature>
<gene>
    <name evidence="2" type="ORF">FUAX_44520</name>
</gene>
<evidence type="ECO:0000256" key="1">
    <source>
        <dbReference type="SAM" id="SignalP"/>
    </source>
</evidence>